<dbReference type="AlphaFoldDB" id="A0A4Q5LQB0"/>
<evidence type="ECO:0000313" key="1">
    <source>
        <dbReference type="EMBL" id="RYU91638.1"/>
    </source>
</evidence>
<evidence type="ECO:0008006" key="3">
    <source>
        <dbReference type="Google" id="ProtNLM"/>
    </source>
</evidence>
<dbReference type="RefSeq" id="WP_129875895.1">
    <property type="nucleotide sequence ID" value="NZ_SEWG01000002.1"/>
</dbReference>
<evidence type="ECO:0000313" key="2">
    <source>
        <dbReference type="Proteomes" id="UP000293331"/>
    </source>
</evidence>
<keyword evidence="2" id="KW-1185">Reference proteome</keyword>
<dbReference type="OrthoDB" id="571425at2"/>
<gene>
    <name evidence="1" type="ORF">EWM62_06780</name>
</gene>
<protein>
    <recommendedName>
        <fullName evidence="3">DUF4062 domain-containing protein</fullName>
    </recommendedName>
</protein>
<reference evidence="1 2" key="1">
    <citation type="submission" date="2019-02" db="EMBL/GenBank/DDBJ databases">
        <title>Bacterial novel species Mucilaginibacter sp. 17JY9-4 isolated from soil.</title>
        <authorList>
            <person name="Jung H.-Y."/>
        </authorList>
    </citation>
    <scope>NUCLEOTIDE SEQUENCE [LARGE SCALE GENOMIC DNA]</scope>
    <source>
        <strain evidence="1 2">17JY9-4</strain>
    </source>
</reference>
<organism evidence="1 2">
    <name type="scientific">Mucilaginibacter terrigena</name>
    <dbReference type="NCBI Taxonomy" id="2492395"/>
    <lineage>
        <taxon>Bacteria</taxon>
        <taxon>Pseudomonadati</taxon>
        <taxon>Bacteroidota</taxon>
        <taxon>Sphingobacteriia</taxon>
        <taxon>Sphingobacteriales</taxon>
        <taxon>Sphingobacteriaceae</taxon>
        <taxon>Mucilaginibacter</taxon>
    </lineage>
</organism>
<proteinExistence type="predicted"/>
<comment type="caution">
    <text evidence="1">The sequence shown here is derived from an EMBL/GenBank/DDBJ whole genome shotgun (WGS) entry which is preliminary data.</text>
</comment>
<sequence length="555" mass="62960">MAGQTIRIFLASSIELKTDREQFKIFIADENARLNSSDIFLEVVGFENFSNAISDAGLQAEYNKALCACDMAVFLIFSKVGVFTDQEFDAAMAAFKKNNAPKIWTYFKNEALYPELIKEEDIRSLFAFKKKLKDLMHYRTSYNNIDHLKYQFKVELDNKYPTLFANVQTAVVDPAESGPRSEVVNTETKRAYNEILSFRLFEAIRDKNERAKELFEIAEMNEVLWQNDIAYRKEAKAIIASAYGVLGVQLRKLMAIGAQDNAAEGQSTVLENQKNYITICHLTALRAMQLLCFTLLSKLWDEKNKGHHYEAGQVDMIRKFFNSPVEMPLAGYKKLLSTLLAMFDEKQLEYPIGELKNFAANMAPGTDFIAACDSLNGMSRSEYTEEDCKEAESSLTVMLENLSFLTNYTMESIKNVEYFGLRNIKQYYVHNYTALGCDENTTIDLVKQQDAPLNTYAVLLKNTRIAYQPKLNLFPFIIDANALAAEKGAKIYFYSSAGADGSLKYSFWEDRENFISITQSPDQSQAGFNASRSLDVITLFEDAQRAITGAEQQPS</sequence>
<dbReference type="Proteomes" id="UP000293331">
    <property type="component" value="Unassembled WGS sequence"/>
</dbReference>
<name>A0A4Q5LQB0_9SPHI</name>
<accession>A0A4Q5LQB0</accession>
<dbReference type="EMBL" id="SEWG01000002">
    <property type="protein sequence ID" value="RYU91638.1"/>
    <property type="molecule type" value="Genomic_DNA"/>
</dbReference>